<keyword evidence="1" id="KW-0106">Calcium</keyword>
<dbReference type="InterPro" id="IPR020635">
    <property type="entry name" value="Tyr_kinase_cat_dom"/>
</dbReference>
<dbReference type="SMART" id="SM00219">
    <property type="entry name" value="TyrKc"/>
    <property type="match status" value="1"/>
</dbReference>
<accession>A0A8J2HD82</accession>
<dbReference type="SUPFAM" id="SSF56112">
    <property type="entry name" value="Protein kinase-like (PK-like)"/>
    <property type="match status" value="1"/>
</dbReference>
<keyword evidence="6" id="KW-0808">Transferase</keyword>
<feature type="compositionally biased region" description="Polar residues" evidence="2">
    <location>
        <begin position="1291"/>
        <end position="1300"/>
    </location>
</feature>
<dbReference type="GO" id="GO:0005886">
    <property type="term" value="C:plasma membrane"/>
    <property type="evidence" value="ECO:0007669"/>
    <property type="project" value="TreeGrafter"/>
</dbReference>
<dbReference type="GO" id="GO:0005524">
    <property type="term" value="F:ATP binding"/>
    <property type="evidence" value="ECO:0007669"/>
    <property type="project" value="InterPro"/>
</dbReference>
<dbReference type="GO" id="GO:0007156">
    <property type="term" value="P:homophilic cell adhesion via plasma membrane adhesion molecules"/>
    <property type="evidence" value="ECO:0007669"/>
    <property type="project" value="InterPro"/>
</dbReference>
<feature type="region of interest" description="Disordered" evidence="2">
    <location>
        <begin position="1291"/>
        <end position="1312"/>
    </location>
</feature>
<dbReference type="GO" id="GO:0043235">
    <property type="term" value="C:receptor complex"/>
    <property type="evidence" value="ECO:0007669"/>
    <property type="project" value="TreeGrafter"/>
</dbReference>
<feature type="transmembrane region" description="Helical" evidence="3">
    <location>
        <begin position="997"/>
        <end position="1019"/>
    </location>
</feature>
<keyword evidence="6" id="KW-0418">Kinase</keyword>
<reference evidence="6" key="1">
    <citation type="submission" date="2021-04" db="EMBL/GenBank/DDBJ databases">
        <authorList>
            <person name="Chebbi M.A.C M."/>
        </authorList>
    </citation>
    <scope>NUCLEOTIDE SEQUENCE</scope>
</reference>
<evidence type="ECO:0000259" key="5">
    <source>
        <dbReference type="PROSITE" id="PS50268"/>
    </source>
</evidence>
<dbReference type="PANTHER" id="PTHR24416:SF617">
    <property type="entry name" value="RET ONCOGENE, ISOFORM A"/>
    <property type="match status" value="1"/>
</dbReference>
<comment type="caution">
    <text evidence="6">The sequence shown here is derived from an EMBL/GenBank/DDBJ whole genome shotgun (WGS) entry which is preliminary data.</text>
</comment>
<dbReference type="PROSITE" id="PS50011">
    <property type="entry name" value="PROTEIN_KINASE_DOM"/>
    <property type="match status" value="1"/>
</dbReference>
<dbReference type="InterPro" id="IPR000719">
    <property type="entry name" value="Prot_kinase_dom"/>
</dbReference>
<dbReference type="Proteomes" id="UP000786811">
    <property type="component" value="Unassembled WGS sequence"/>
</dbReference>
<dbReference type="InterPro" id="IPR050122">
    <property type="entry name" value="RTK"/>
</dbReference>
<dbReference type="PANTHER" id="PTHR24416">
    <property type="entry name" value="TYROSINE-PROTEIN KINASE RECEPTOR"/>
    <property type="match status" value="1"/>
</dbReference>
<feature type="domain" description="Cadherin" evidence="5">
    <location>
        <begin position="169"/>
        <end position="245"/>
    </location>
</feature>
<keyword evidence="3" id="KW-0472">Membrane</keyword>
<protein>
    <submittedName>
        <fullName evidence="6">Similar to Ret: Proto-oncogene tyrosine-protein kinase receptor Ret (Rattus norvegicus)</fullName>
    </submittedName>
</protein>
<dbReference type="GO" id="GO:0004714">
    <property type="term" value="F:transmembrane receptor protein tyrosine kinase activity"/>
    <property type="evidence" value="ECO:0007669"/>
    <property type="project" value="TreeGrafter"/>
</dbReference>
<name>A0A8J2HD82_COTCN</name>
<dbReference type="InterPro" id="IPR011009">
    <property type="entry name" value="Kinase-like_dom_sf"/>
</dbReference>
<keyword evidence="3" id="KW-1133">Transmembrane helix</keyword>
<proteinExistence type="predicted"/>
<dbReference type="GO" id="GO:0007169">
    <property type="term" value="P:cell surface receptor protein tyrosine kinase signaling pathway"/>
    <property type="evidence" value="ECO:0007669"/>
    <property type="project" value="TreeGrafter"/>
</dbReference>
<sequence>MNAVNVLNEKSDIRALYFPQSDLTLRLPYLLENDESLKTELTLLNLRTLPNDSITSRNPKYQIVSESDKYVRLVTEKGQVIYNLRSLTQTDSSRTIVIQAQEEKDKATMEIKILPVKAIGGKLNCTEFTKDMCFWNVSKYRIYENQLATMLGKINSPAFKALCPTYHVIQYELLNGTEYFQIINESFYSKPLLDRDTVDYPGGPGAHVEVQVKCIIRNEQSGAEYTHETNLDIDILDLDDNPPIAQISNNVEITLRDFTANTRLDENDLMVKDADSNASNTYTVKILGDVHNALYITYDAISVDYTNPEIPPTTAIYTRVFSRTTLLPKSPYKVILQVTDESLIPGKGEKSINITLSFIGPQHHLTSTTTATPPKKPISFPTSVTISRLSLQFFRVTQPSFKPPTKFNFSILDSKIFNVTPKGGIIYVANTSLLQTAPSKIPLTIQWSTPGHKLFTASLTLYILNPSTILVNDSCVNQTTALHSCANAMARKSCESQCGIGGGSFSNSTTSECIWRSNNPANSAIMTERYETCTADLVHCPDNICDELEHLDPRICPQDCTIESEVHFAEMNRGGRGIKSGLGTCSCNDMMQCTCGPVHFRKTGSDGSGATGAYGSANKEVARIKKERQKETAISDAHKGIWHSSPIIKRIKLEKDEESKRFFYCKDVEAEVKQELCKKIKDDPCDDYVDAKNTISLISNNNNNSCKNETINSLDEEIHFYDDETLIIEDYGVFCKVRSWASNAGVTTEDLMKLLDILRRNGQASRFNASALLDADVTQPVFQSSPNEFEKKILEELKNIKKTQEKTLKKLTSVCNNQSIEHTQNDDDDDDDIRCKWFSEYNIYLPINKIETFNQFDKFLIETEQFRTKFMSFIDVIVKPDKCLTMSRKIGAVLKKMMVRDVVIQFTMIRPKPDRTVVSKTKYYNCLYDYFYSTQLEFSEKTLQSESKRRKPKKNQNETSQKYFASAFRAAISNGKYWDNHRAKRLASTNVCGPGCLIGAAGASFFVLLVVGAFVMWRYRSIGKNSRRECKHRSDDMNNGLGILPLDYLDRGDGHLISIDSFAATNRSLLLPKSSPVRPTTVAVKTLKEDASGSELADLLSEYQLLKEAQHPNVIRLLGACTSPGGPVYLIIEFAEFGSLRYKLMVSCWHDEPGMRPSFKELTCQWERMLEDGVEYLDLNPRTVHNQAYFASLHALDSPTSSSNEGVISGNFSTFRTEAVNYLSKPSAEPITKCDKIDKLQALWQDPICSFPAEPVKTTYVNERPDNLNVNHYESPIKLRRVSVTSNCENNLKTPTNERPQSYIDMQGKKSDSDNDQNNLLLFNNVHLNNDKINITNDFTK</sequence>
<dbReference type="EMBL" id="CAJNRD030001121">
    <property type="protein sequence ID" value="CAG5094938.1"/>
    <property type="molecule type" value="Genomic_DNA"/>
</dbReference>
<dbReference type="Pfam" id="PF22540">
    <property type="entry name" value="RET_CRD"/>
    <property type="match status" value="1"/>
</dbReference>
<evidence type="ECO:0000256" key="1">
    <source>
        <dbReference type="PROSITE-ProRule" id="PRU00043"/>
    </source>
</evidence>
<evidence type="ECO:0000256" key="3">
    <source>
        <dbReference type="SAM" id="Phobius"/>
    </source>
</evidence>
<dbReference type="InterPro" id="IPR002126">
    <property type="entry name" value="Cadherin-like_dom"/>
</dbReference>
<dbReference type="InterPro" id="IPR055162">
    <property type="entry name" value="RET_CRD"/>
</dbReference>
<dbReference type="Pfam" id="PF07714">
    <property type="entry name" value="PK_Tyr_Ser-Thr"/>
    <property type="match status" value="1"/>
</dbReference>
<feature type="domain" description="Protein kinase" evidence="4">
    <location>
        <begin position="1043"/>
        <end position="1341"/>
    </location>
</feature>
<keyword evidence="3" id="KW-0812">Transmembrane</keyword>
<organism evidence="6 7">
    <name type="scientific">Cotesia congregata</name>
    <name type="common">Parasitoid wasp</name>
    <name type="synonym">Apanteles congregatus</name>
    <dbReference type="NCBI Taxonomy" id="51543"/>
    <lineage>
        <taxon>Eukaryota</taxon>
        <taxon>Metazoa</taxon>
        <taxon>Ecdysozoa</taxon>
        <taxon>Arthropoda</taxon>
        <taxon>Hexapoda</taxon>
        <taxon>Insecta</taxon>
        <taxon>Pterygota</taxon>
        <taxon>Neoptera</taxon>
        <taxon>Endopterygota</taxon>
        <taxon>Hymenoptera</taxon>
        <taxon>Apocrita</taxon>
        <taxon>Ichneumonoidea</taxon>
        <taxon>Braconidae</taxon>
        <taxon>Microgastrinae</taxon>
        <taxon>Cotesia</taxon>
    </lineage>
</organism>
<dbReference type="PROSITE" id="PS50268">
    <property type="entry name" value="CADHERIN_2"/>
    <property type="match status" value="1"/>
</dbReference>
<dbReference type="OrthoDB" id="3256376at2759"/>
<evidence type="ECO:0000313" key="7">
    <source>
        <dbReference type="Proteomes" id="UP000786811"/>
    </source>
</evidence>
<gene>
    <name evidence="6" type="ORF">HICCMSTLAB_LOCUS7459</name>
</gene>
<evidence type="ECO:0000313" key="6">
    <source>
        <dbReference type="EMBL" id="CAG5094938.1"/>
    </source>
</evidence>
<dbReference type="InterPro" id="IPR001245">
    <property type="entry name" value="Ser-Thr/Tyr_kinase_cat_dom"/>
</dbReference>
<dbReference type="GO" id="GO:0005509">
    <property type="term" value="F:calcium ion binding"/>
    <property type="evidence" value="ECO:0007669"/>
    <property type="project" value="UniProtKB-UniRule"/>
</dbReference>
<evidence type="ECO:0000259" key="4">
    <source>
        <dbReference type="PROSITE" id="PS50011"/>
    </source>
</evidence>
<keyword evidence="7" id="KW-1185">Reference proteome</keyword>
<dbReference type="Gene3D" id="3.30.200.20">
    <property type="entry name" value="Phosphorylase Kinase, domain 1"/>
    <property type="match status" value="1"/>
</dbReference>
<keyword evidence="6" id="KW-0675">Receptor</keyword>
<evidence type="ECO:0000256" key="2">
    <source>
        <dbReference type="SAM" id="MobiDB-lite"/>
    </source>
</evidence>